<keyword evidence="2" id="KW-1185">Reference proteome</keyword>
<proteinExistence type="predicted"/>
<evidence type="ECO:0000313" key="2">
    <source>
        <dbReference type="Proteomes" id="UP001066276"/>
    </source>
</evidence>
<sequence length="123" mass="14192">HKLKYHVCNDKKSLKSLRINKCLLCAQSNWYAPKLLVVRPQRGRCVEKGRCVSDFLMRTGDVSILPTLQALCIDFCCTVLDPHCDTKLLIPRDNAWKSWVCRTKSQVLRQSCVVMRRSFCCMA</sequence>
<protein>
    <submittedName>
        <fullName evidence="1">Uncharacterized protein</fullName>
    </submittedName>
</protein>
<feature type="non-terminal residue" evidence="1">
    <location>
        <position position="123"/>
    </location>
</feature>
<gene>
    <name evidence="1" type="ORF">NDU88_002723</name>
</gene>
<evidence type="ECO:0000313" key="1">
    <source>
        <dbReference type="EMBL" id="KAJ1089572.1"/>
    </source>
</evidence>
<reference evidence="1" key="1">
    <citation type="journal article" date="2022" name="bioRxiv">
        <title>Sequencing and chromosome-scale assembly of the giantPleurodeles waltlgenome.</title>
        <authorList>
            <person name="Brown T."/>
            <person name="Elewa A."/>
            <person name="Iarovenko S."/>
            <person name="Subramanian E."/>
            <person name="Araus A.J."/>
            <person name="Petzold A."/>
            <person name="Susuki M."/>
            <person name="Suzuki K.-i.T."/>
            <person name="Hayashi T."/>
            <person name="Toyoda A."/>
            <person name="Oliveira C."/>
            <person name="Osipova E."/>
            <person name="Leigh N.D."/>
            <person name="Simon A."/>
            <person name="Yun M.H."/>
        </authorList>
    </citation>
    <scope>NUCLEOTIDE SEQUENCE</scope>
    <source>
        <strain evidence="1">20211129_DDA</strain>
        <tissue evidence="1">Liver</tissue>
    </source>
</reference>
<organism evidence="1 2">
    <name type="scientific">Pleurodeles waltl</name>
    <name type="common">Iberian ribbed newt</name>
    <dbReference type="NCBI Taxonomy" id="8319"/>
    <lineage>
        <taxon>Eukaryota</taxon>
        <taxon>Metazoa</taxon>
        <taxon>Chordata</taxon>
        <taxon>Craniata</taxon>
        <taxon>Vertebrata</taxon>
        <taxon>Euteleostomi</taxon>
        <taxon>Amphibia</taxon>
        <taxon>Batrachia</taxon>
        <taxon>Caudata</taxon>
        <taxon>Salamandroidea</taxon>
        <taxon>Salamandridae</taxon>
        <taxon>Pleurodelinae</taxon>
        <taxon>Pleurodeles</taxon>
    </lineage>
</organism>
<accession>A0AAV7LEW1</accession>
<dbReference type="Proteomes" id="UP001066276">
    <property type="component" value="Chromosome 11"/>
</dbReference>
<comment type="caution">
    <text evidence="1">The sequence shown here is derived from an EMBL/GenBank/DDBJ whole genome shotgun (WGS) entry which is preliminary data.</text>
</comment>
<name>A0AAV7LEW1_PLEWA</name>
<dbReference type="AlphaFoldDB" id="A0AAV7LEW1"/>
<feature type="non-terminal residue" evidence="1">
    <location>
        <position position="1"/>
    </location>
</feature>
<dbReference type="EMBL" id="JANPWB010000015">
    <property type="protein sequence ID" value="KAJ1089572.1"/>
    <property type="molecule type" value="Genomic_DNA"/>
</dbReference>